<evidence type="ECO:0000313" key="2">
    <source>
        <dbReference type="EMBL" id="MEQ2253909.1"/>
    </source>
</evidence>
<accession>A0ABV0V9A7</accession>
<reference evidence="2 3" key="1">
    <citation type="submission" date="2021-06" db="EMBL/GenBank/DDBJ databases">
        <authorList>
            <person name="Palmer J.M."/>
        </authorList>
    </citation>
    <scope>NUCLEOTIDE SEQUENCE [LARGE SCALE GENOMIC DNA]</scope>
    <source>
        <strain evidence="3">if_2019</strain>
        <tissue evidence="2">Muscle</tissue>
    </source>
</reference>
<evidence type="ECO:0000256" key="1">
    <source>
        <dbReference type="SAM" id="Phobius"/>
    </source>
</evidence>
<dbReference type="EMBL" id="JAHRIQ010100892">
    <property type="protein sequence ID" value="MEQ2253909.1"/>
    <property type="molecule type" value="Genomic_DNA"/>
</dbReference>
<organism evidence="2 3">
    <name type="scientific">Ilyodon furcidens</name>
    <name type="common">goldbreast splitfin</name>
    <dbReference type="NCBI Taxonomy" id="33524"/>
    <lineage>
        <taxon>Eukaryota</taxon>
        <taxon>Metazoa</taxon>
        <taxon>Chordata</taxon>
        <taxon>Craniata</taxon>
        <taxon>Vertebrata</taxon>
        <taxon>Euteleostomi</taxon>
        <taxon>Actinopterygii</taxon>
        <taxon>Neopterygii</taxon>
        <taxon>Teleostei</taxon>
        <taxon>Neoteleostei</taxon>
        <taxon>Acanthomorphata</taxon>
        <taxon>Ovalentaria</taxon>
        <taxon>Atherinomorphae</taxon>
        <taxon>Cyprinodontiformes</taxon>
        <taxon>Goodeidae</taxon>
        <taxon>Ilyodon</taxon>
    </lineage>
</organism>
<keyword evidence="1" id="KW-1133">Transmembrane helix</keyword>
<keyword evidence="3" id="KW-1185">Reference proteome</keyword>
<comment type="caution">
    <text evidence="2">The sequence shown here is derived from an EMBL/GenBank/DDBJ whole genome shotgun (WGS) entry which is preliminary data.</text>
</comment>
<keyword evidence="1" id="KW-0472">Membrane</keyword>
<protein>
    <submittedName>
        <fullName evidence="2">Uncharacterized protein</fullName>
    </submittedName>
</protein>
<proteinExistence type="predicted"/>
<sequence>MNHSPNTADESSLGPFSLKVFVINVTSTPKAAFSRIQGLIGSVCRWEFSMAAVGAEVTRLWFLSSGLVGLFIIILLLSIFLTAICLDCNRSGLQLTPQSQSFTQTVYIDLVKQTCQMKISLSQLR</sequence>
<feature type="transmembrane region" description="Helical" evidence="1">
    <location>
        <begin position="60"/>
        <end position="86"/>
    </location>
</feature>
<evidence type="ECO:0000313" key="3">
    <source>
        <dbReference type="Proteomes" id="UP001482620"/>
    </source>
</evidence>
<dbReference type="Proteomes" id="UP001482620">
    <property type="component" value="Unassembled WGS sequence"/>
</dbReference>
<gene>
    <name evidence="2" type="ORF">ILYODFUR_037378</name>
</gene>
<name>A0ABV0V9A7_9TELE</name>
<keyword evidence="1" id="KW-0812">Transmembrane</keyword>